<dbReference type="PROSITE" id="PS00028">
    <property type="entry name" value="ZINC_FINGER_C2H2_1"/>
    <property type="match status" value="1"/>
</dbReference>
<dbReference type="InterPro" id="IPR013087">
    <property type="entry name" value="Znf_C2H2_type"/>
</dbReference>
<accession>A0ABN7AFS2</accession>
<evidence type="ECO:0000313" key="2">
    <source>
        <dbReference type="EMBL" id="BES90214.1"/>
    </source>
</evidence>
<keyword evidence="3" id="KW-1185">Reference proteome</keyword>
<organism evidence="2 3">
    <name type="scientific">Nesidiocoris tenuis</name>
    <dbReference type="NCBI Taxonomy" id="355587"/>
    <lineage>
        <taxon>Eukaryota</taxon>
        <taxon>Metazoa</taxon>
        <taxon>Ecdysozoa</taxon>
        <taxon>Arthropoda</taxon>
        <taxon>Hexapoda</taxon>
        <taxon>Insecta</taxon>
        <taxon>Pterygota</taxon>
        <taxon>Neoptera</taxon>
        <taxon>Paraneoptera</taxon>
        <taxon>Hemiptera</taxon>
        <taxon>Heteroptera</taxon>
        <taxon>Panheteroptera</taxon>
        <taxon>Cimicomorpha</taxon>
        <taxon>Miridae</taxon>
        <taxon>Dicyphina</taxon>
        <taxon>Nesidiocoris</taxon>
    </lineage>
</organism>
<evidence type="ECO:0000313" key="3">
    <source>
        <dbReference type="Proteomes" id="UP001307889"/>
    </source>
</evidence>
<name>A0ABN7AFS2_9HEMI</name>
<sequence length="96" mass="10929">MISDGKARQKNVTGDETKLIQVQKGLSSTISKNRLMDLKKPNVFLKTPSYLTTFPTNCDEYPVVFCCNDCAQMFFKLRAGQMHQCIKKHPGRKVKC</sequence>
<feature type="domain" description="C2H2-type" evidence="1">
    <location>
        <begin position="66"/>
        <end position="89"/>
    </location>
</feature>
<reference evidence="2 3" key="1">
    <citation type="submission" date="2023-09" db="EMBL/GenBank/DDBJ databases">
        <title>Nesidiocoris tenuis whole genome shotgun sequence.</title>
        <authorList>
            <person name="Shibata T."/>
            <person name="Shimoda M."/>
            <person name="Kobayashi T."/>
            <person name="Uehara T."/>
        </authorList>
    </citation>
    <scope>NUCLEOTIDE SEQUENCE [LARGE SCALE GENOMIC DNA]</scope>
    <source>
        <strain evidence="2 3">Japan</strain>
    </source>
</reference>
<proteinExistence type="predicted"/>
<gene>
    <name evidence="2" type="ORF">NTJ_03022</name>
</gene>
<dbReference type="EMBL" id="AP028910">
    <property type="protein sequence ID" value="BES90214.1"/>
    <property type="molecule type" value="Genomic_DNA"/>
</dbReference>
<evidence type="ECO:0000259" key="1">
    <source>
        <dbReference type="PROSITE" id="PS00028"/>
    </source>
</evidence>
<protein>
    <recommendedName>
        <fullName evidence="1">C2H2-type domain-containing protein</fullName>
    </recommendedName>
</protein>
<dbReference type="Proteomes" id="UP001307889">
    <property type="component" value="Chromosome 2"/>
</dbReference>